<feature type="domain" description="Glucose-methanol-choline oxidoreductase N-terminal" evidence="4">
    <location>
        <begin position="278"/>
        <end position="292"/>
    </location>
</feature>
<protein>
    <recommendedName>
        <fullName evidence="4">Glucose-methanol-choline oxidoreductase N-terminal domain-containing protein</fullName>
    </recommendedName>
</protein>
<dbReference type="HOGENOM" id="CLU_002865_5_1_1"/>
<accession>A0A0C3PH97</accession>
<feature type="binding site" evidence="3">
    <location>
        <position position="234"/>
    </location>
    <ligand>
        <name>FAD</name>
        <dbReference type="ChEBI" id="CHEBI:57692"/>
    </ligand>
</feature>
<dbReference type="AlphaFoldDB" id="A0A0C3PH97"/>
<dbReference type="GO" id="GO:0016614">
    <property type="term" value="F:oxidoreductase activity, acting on CH-OH group of donors"/>
    <property type="evidence" value="ECO:0007669"/>
    <property type="project" value="InterPro"/>
</dbReference>
<proteinExistence type="inferred from homology"/>
<feature type="binding site" evidence="3">
    <location>
        <begin position="538"/>
        <end position="539"/>
    </location>
    <ligand>
        <name>FAD</name>
        <dbReference type="ChEBI" id="CHEBI:57692"/>
    </ligand>
</feature>
<keyword evidence="3" id="KW-0274">FAD</keyword>
<dbReference type="InterPro" id="IPR007867">
    <property type="entry name" value="GMC_OxRtase_C"/>
</dbReference>
<dbReference type="InterPro" id="IPR000172">
    <property type="entry name" value="GMC_OxRdtase_N"/>
</dbReference>
<name>A0A0C3PH97_PHLG1</name>
<dbReference type="Pfam" id="PF00732">
    <property type="entry name" value="GMC_oxred_N"/>
    <property type="match status" value="1"/>
</dbReference>
<comment type="cofactor">
    <cofactor evidence="1 3">
        <name>FAD</name>
        <dbReference type="ChEBI" id="CHEBI:57692"/>
    </cofactor>
</comment>
<dbReference type="SUPFAM" id="SSF54373">
    <property type="entry name" value="FAD-linked reductases, C-terminal domain"/>
    <property type="match status" value="1"/>
</dbReference>
<comment type="similarity">
    <text evidence="2">Belongs to the GMC oxidoreductase family.</text>
</comment>
<dbReference type="GO" id="GO:0050660">
    <property type="term" value="F:flavin adenine dinucleotide binding"/>
    <property type="evidence" value="ECO:0007669"/>
    <property type="project" value="InterPro"/>
</dbReference>
<organism evidence="5 6">
    <name type="scientific">Phlebiopsis gigantea (strain 11061_1 CR5-6)</name>
    <name type="common">White-rot fungus</name>
    <name type="synonym">Peniophora gigantea</name>
    <dbReference type="NCBI Taxonomy" id="745531"/>
    <lineage>
        <taxon>Eukaryota</taxon>
        <taxon>Fungi</taxon>
        <taxon>Dikarya</taxon>
        <taxon>Basidiomycota</taxon>
        <taxon>Agaricomycotina</taxon>
        <taxon>Agaricomycetes</taxon>
        <taxon>Polyporales</taxon>
        <taxon>Phanerochaetaceae</taxon>
        <taxon>Phlebiopsis</taxon>
    </lineage>
</organism>
<dbReference type="PROSITE" id="PS00624">
    <property type="entry name" value="GMC_OXRED_2"/>
    <property type="match status" value="1"/>
</dbReference>
<dbReference type="InterPro" id="IPR012132">
    <property type="entry name" value="GMC_OxRdtase"/>
</dbReference>
<dbReference type="Gene3D" id="3.50.50.60">
    <property type="entry name" value="FAD/NAD(P)-binding domain"/>
    <property type="match status" value="1"/>
</dbReference>
<evidence type="ECO:0000256" key="3">
    <source>
        <dbReference type="PIRSR" id="PIRSR000137-2"/>
    </source>
</evidence>
<dbReference type="SUPFAM" id="SSF51905">
    <property type="entry name" value="FAD/NAD(P)-binding domain"/>
    <property type="match status" value="1"/>
</dbReference>
<dbReference type="OrthoDB" id="269227at2759"/>
<dbReference type="PANTHER" id="PTHR11552">
    <property type="entry name" value="GLUCOSE-METHANOL-CHOLINE GMC OXIDOREDUCTASE"/>
    <property type="match status" value="1"/>
</dbReference>
<dbReference type="Pfam" id="PF05199">
    <property type="entry name" value="GMC_oxred_C"/>
    <property type="match status" value="1"/>
</dbReference>
<keyword evidence="6" id="KW-1185">Reference proteome</keyword>
<evidence type="ECO:0000256" key="2">
    <source>
        <dbReference type="ARBA" id="ARBA00010790"/>
    </source>
</evidence>
<dbReference type="InterPro" id="IPR036188">
    <property type="entry name" value="FAD/NAD-bd_sf"/>
</dbReference>
<sequence length="607" mass="65584">MASPSLDEYDIIFAGAGTAAGVAAGRLAAADPALKILLIESGPHVKDDFKFTQPGHCLSHLRPDNPIWKVHVSNVSEYLGGRPQVVTCAHVVGGGSSVNFTIYNRAVASDFDDWEQEYKNPGWGAADIVPLLKKTETYQVAPGKDDVHGYAGPLRVSHGGQFTDVGRDFLDVARAFDPARAHTDDPNQVYTSNAYGRMQKFIDGETGRRSDVAHHYLYNHLQTTGLEILPGTLVKRVIFEGKRAVGVEYAANPIFQPDADKTQLRTVRAKRLVVVSAGTFGSPGILERSGIGAKDVLAKAGVEQIVDLPGVGENYQDHPTAFVPYLASPDTDTLDGIGRGDPEETSLWHEQWLKDGKGLLAHNGLDAAIKLRPNEAELKELGPAFEQRWKDYFVDKPDKPVLFLCAMAMFIGDPTSVPPRKYFSMGYFLAYPKATGHVHITSADDLGAPLDFETAYGKAPEDMAVLKFGYKRGREFARRMACYAGEYTPNHPAFAATSGAACASDVQPVPAAAPPLVYTAEDDAALEDYIRKFVVTAWHFMGTCAMKPREEGGVVDADLNVYGVEGLKVLDLSIPPSNVCANTYSTTLAIGEKGAVIIGRELGIAGV</sequence>
<evidence type="ECO:0000259" key="4">
    <source>
        <dbReference type="PROSITE" id="PS00624"/>
    </source>
</evidence>
<dbReference type="STRING" id="745531.A0A0C3PH97"/>
<reference evidence="5 6" key="1">
    <citation type="journal article" date="2014" name="PLoS Genet.">
        <title>Analysis of the Phlebiopsis gigantea genome, transcriptome and secretome provides insight into its pioneer colonization strategies of wood.</title>
        <authorList>
            <person name="Hori C."/>
            <person name="Ishida T."/>
            <person name="Igarashi K."/>
            <person name="Samejima M."/>
            <person name="Suzuki H."/>
            <person name="Master E."/>
            <person name="Ferreira P."/>
            <person name="Ruiz-Duenas F.J."/>
            <person name="Held B."/>
            <person name="Canessa P."/>
            <person name="Larrondo L.F."/>
            <person name="Schmoll M."/>
            <person name="Druzhinina I.S."/>
            <person name="Kubicek C.P."/>
            <person name="Gaskell J.A."/>
            <person name="Kersten P."/>
            <person name="St John F."/>
            <person name="Glasner J."/>
            <person name="Sabat G."/>
            <person name="Splinter BonDurant S."/>
            <person name="Syed K."/>
            <person name="Yadav J."/>
            <person name="Mgbeahuruike A.C."/>
            <person name="Kovalchuk A."/>
            <person name="Asiegbu F.O."/>
            <person name="Lackner G."/>
            <person name="Hoffmeister D."/>
            <person name="Rencoret J."/>
            <person name="Gutierrez A."/>
            <person name="Sun H."/>
            <person name="Lindquist E."/>
            <person name="Barry K."/>
            <person name="Riley R."/>
            <person name="Grigoriev I.V."/>
            <person name="Henrissat B."/>
            <person name="Kues U."/>
            <person name="Berka R.M."/>
            <person name="Martinez A.T."/>
            <person name="Covert S.F."/>
            <person name="Blanchette R.A."/>
            <person name="Cullen D."/>
        </authorList>
    </citation>
    <scope>NUCLEOTIDE SEQUENCE [LARGE SCALE GENOMIC DNA]</scope>
    <source>
        <strain evidence="5 6">11061_1 CR5-6</strain>
    </source>
</reference>
<evidence type="ECO:0000313" key="5">
    <source>
        <dbReference type="EMBL" id="KIP05243.1"/>
    </source>
</evidence>
<evidence type="ECO:0000313" key="6">
    <source>
        <dbReference type="Proteomes" id="UP000053257"/>
    </source>
</evidence>
<evidence type="ECO:0000256" key="1">
    <source>
        <dbReference type="ARBA" id="ARBA00001974"/>
    </source>
</evidence>
<dbReference type="Proteomes" id="UP000053257">
    <property type="component" value="Unassembled WGS sequence"/>
</dbReference>
<dbReference type="EMBL" id="KN840549">
    <property type="protein sequence ID" value="KIP05243.1"/>
    <property type="molecule type" value="Genomic_DNA"/>
</dbReference>
<gene>
    <name evidence="5" type="ORF">PHLGIDRAFT_108516</name>
</gene>
<feature type="binding site" evidence="3">
    <location>
        <position position="91"/>
    </location>
    <ligand>
        <name>FAD</name>
        <dbReference type="ChEBI" id="CHEBI:57692"/>
    </ligand>
</feature>
<dbReference type="Gene3D" id="3.30.560.10">
    <property type="entry name" value="Glucose Oxidase, domain 3"/>
    <property type="match status" value="1"/>
</dbReference>
<dbReference type="PIRSF" id="PIRSF000137">
    <property type="entry name" value="Alcohol_oxidase"/>
    <property type="match status" value="1"/>
</dbReference>
<keyword evidence="3" id="KW-0285">Flavoprotein</keyword>
<dbReference type="PANTHER" id="PTHR11552:SF78">
    <property type="entry name" value="GLUCOSE-METHANOL-CHOLINE OXIDOREDUCTASE N-TERMINAL DOMAIN-CONTAINING PROTEIN"/>
    <property type="match status" value="1"/>
</dbReference>